<dbReference type="Pfam" id="PF19086">
    <property type="entry name" value="Terpene_syn_C_2"/>
    <property type="match status" value="1"/>
</dbReference>
<feature type="compositionally biased region" description="Low complexity" evidence="1">
    <location>
        <begin position="346"/>
        <end position="356"/>
    </location>
</feature>
<dbReference type="SUPFAM" id="SSF48576">
    <property type="entry name" value="Terpenoid synthases"/>
    <property type="match status" value="1"/>
</dbReference>
<accession>A0A261Y2K4</accession>
<evidence type="ECO:0000313" key="2">
    <source>
        <dbReference type="EMBL" id="OZJ04845.1"/>
    </source>
</evidence>
<dbReference type="InterPro" id="IPR008949">
    <property type="entry name" value="Isoprenoid_synthase_dom_sf"/>
</dbReference>
<dbReference type="Proteomes" id="UP000242875">
    <property type="component" value="Unassembled WGS sequence"/>
</dbReference>
<name>A0A261Y2K4_9FUNG</name>
<evidence type="ECO:0000256" key="1">
    <source>
        <dbReference type="SAM" id="MobiDB-lite"/>
    </source>
</evidence>
<feature type="region of interest" description="Disordered" evidence="1">
    <location>
        <begin position="346"/>
        <end position="370"/>
    </location>
</feature>
<dbReference type="Gene3D" id="1.10.600.10">
    <property type="entry name" value="Farnesyl Diphosphate Synthase"/>
    <property type="match status" value="2"/>
</dbReference>
<evidence type="ECO:0008006" key="4">
    <source>
        <dbReference type="Google" id="ProtNLM"/>
    </source>
</evidence>
<reference evidence="2 3" key="1">
    <citation type="journal article" date="2017" name="Mycologia">
        <title>Bifiguratus adelaidae, gen. et sp. nov., a new member of Mucoromycotina in endophytic and soil-dwelling habitats.</title>
        <authorList>
            <person name="Torres-Cruz T.J."/>
            <person name="Billingsley Tobias T.L."/>
            <person name="Almatruk M."/>
            <person name="Hesse C."/>
            <person name="Kuske C.R."/>
            <person name="Desiro A."/>
            <person name="Benucci G.M."/>
            <person name="Bonito G."/>
            <person name="Stajich J.E."/>
            <person name="Dunlap C."/>
            <person name="Arnold A.E."/>
            <person name="Porras-Alfaro A."/>
        </authorList>
    </citation>
    <scope>NUCLEOTIDE SEQUENCE [LARGE SCALE GENOMIC DNA]</scope>
    <source>
        <strain evidence="2 3">AZ0501</strain>
    </source>
</reference>
<keyword evidence="3" id="KW-1185">Reference proteome</keyword>
<protein>
    <recommendedName>
        <fullName evidence="4">Terpene synthase</fullName>
    </recommendedName>
</protein>
<sequence length="455" mass="51934">MVGYQMIDVRERVHILSHLPLRFPLVNEYRALFPAPDTAAMRRWAHMANYLFPYVKKDQVPLVWEFLGYLYSLDDLIDGDEDGMVADDDHIKEIAKGAIGIILHGVSEKHFTVSLEGANMEELDVVGDRVHELIMQEIYGLSIEDGNDDSEAPIPRPGTNHGHILLSRLAKAFEEYFVACADANRLAAKGNDITLAEYEQIRFREVGQGVLMVFVEILIYGQYRREMETECECKRSKEPFVFSNQVFADRLTQELIFKSGNIYGFTNDLVSVERDLKAGQATNLVCVLDAQSRRPSRPKQKQRSCLDSFRGVKCSVRSPPFTKSIPKPLRRLSTNVSQWHTSFDDSSSTLIKTSSSEGFPEKGDAKPTPRRSLTISVPALMRSIDLVNAMILDYNRTEALFLERLAKHYNYTPEQLEFARKWCAGATCIMVGNFLWSLETDRYKSRTHIFKELRL</sequence>
<organism evidence="2 3">
    <name type="scientific">Bifiguratus adelaidae</name>
    <dbReference type="NCBI Taxonomy" id="1938954"/>
    <lineage>
        <taxon>Eukaryota</taxon>
        <taxon>Fungi</taxon>
        <taxon>Fungi incertae sedis</taxon>
        <taxon>Mucoromycota</taxon>
        <taxon>Mucoromycotina</taxon>
        <taxon>Endogonomycetes</taxon>
        <taxon>Endogonales</taxon>
        <taxon>Endogonales incertae sedis</taxon>
        <taxon>Bifiguratus</taxon>
    </lineage>
</organism>
<proteinExistence type="predicted"/>
<evidence type="ECO:0000313" key="3">
    <source>
        <dbReference type="Proteomes" id="UP000242875"/>
    </source>
</evidence>
<comment type="caution">
    <text evidence="2">The sequence shown here is derived from an EMBL/GenBank/DDBJ whole genome shotgun (WGS) entry which is preliminary data.</text>
</comment>
<gene>
    <name evidence="2" type="ORF">BZG36_02615</name>
</gene>
<dbReference type="AlphaFoldDB" id="A0A261Y2K4"/>
<dbReference type="EMBL" id="MVBO01000028">
    <property type="protein sequence ID" value="OZJ04845.1"/>
    <property type="molecule type" value="Genomic_DNA"/>
</dbReference>